<dbReference type="EMBL" id="LMXI01000193">
    <property type="protein sequence ID" value="KRT59195.1"/>
    <property type="molecule type" value="Genomic_DNA"/>
</dbReference>
<comment type="caution">
    <text evidence="6">The sequence shown here is derived from an EMBL/GenBank/DDBJ whole genome shotgun (WGS) entry which is preliminary data.</text>
</comment>
<dbReference type="PANTHER" id="PTHR43479">
    <property type="entry name" value="ACREF/ENVCD OPERON REPRESSOR-RELATED"/>
    <property type="match status" value="1"/>
</dbReference>
<dbReference type="InterPro" id="IPR050624">
    <property type="entry name" value="HTH-type_Tx_Regulator"/>
</dbReference>
<keyword evidence="1" id="KW-0805">Transcription regulation</keyword>
<evidence type="ECO:0000256" key="4">
    <source>
        <dbReference type="PROSITE-ProRule" id="PRU00335"/>
    </source>
</evidence>
<sequence length="210" mass="22570">MNYHHGDLKNTLIKAAISLIAEKGPNAISLRAVAKRAGVSHSAPYRHFKDKGALLMAIAESGFNALATRTREASQAFPDDPTRQLQAASIAYVELAVENPEITQLMFGGFITPDECSGTLAEASERAFNSLLSLIESGKAAAVFRDEPTEELALAAWSMMHGLAMLIIGGQLQTREGDQCGPQQISRSIGRFLMEGILGKNISFSDPGHE</sequence>
<gene>
    <name evidence="6" type="ORF">Ga0074115_11071</name>
    <name evidence="7" type="ORF">Ga0076813_15012</name>
</gene>
<dbReference type="PROSITE" id="PS50977">
    <property type="entry name" value="HTH_TETR_2"/>
    <property type="match status" value="1"/>
</dbReference>
<dbReference type="InterPro" id="IPR001647">
    <property type="entry name" value="HTH_TetR"/>
</dbReference>
<name>A0A0T5YW89_9GAMM</name>
<reference evidence="8 9" key="1">
    <citation type="submission" date="2015-11" db="EMBL/GenBank/DDBJ databases">
        <title>The genome of Candidatus Endoriftia persephone in Ridgeia piscesae and population structure of the North Eastern Pacific vestimentiferan symbionts.</title>
        <authorList>
            <person name="Perez M."/>
            <person name="Juniper K.S."/>
        </authorList>
    </citation>
    <scope>NUCLEOTIDE SEQUENCE [LARGE SCALE GENOMIC DNA]</scope>
    <source>
        <strain evidence="7">Ind10</strain>
        <strain evidence="6">Ind11</strain>
    </source>
</reference>
<dbReference type="SUPFAM" id="SSF48498">
    <property type="entry name" value="Tetracyclin repressor-like, C-terminal domain"/>
    <property type="match status" value="1"/>
</dbReference>
<evidence type="ECO:0000313" key="6">
    <source>
        <dbReference type="EMBL" id="KRT54856.1"/>
    </source>
</evidence>
<dbReference type="RefSeq" id="WP_057956336.1">
    <property type="nucleotide sequence ID" value="NZ_KQ556922.1"/>
</dbReference>
<dbReference type="Proteomes" id="UP000051634">
    <property type="component" value="Unassembled WGS sequence"/>
</dbReference>
<dbReference type="OrthoDB" id="5293556at2"/>
<dbReference type="EMBL" id="LDXT01000087">
    <property type="protein sequence ID" value="KRT54856.1"/>
    <property type="molecule type" value="Genomic_DNA"/>
</dbReference>
<dbReference type="InterPro" id="IPR025996">
    <property type="entry name" value="MT1864/Rv1816-like_C"/>
</dbReference>
<evidence type="ECO:0000256" key="1">
    <source>
        <dbReference type="ARBA" id="ARBA00023015"/>
    </source>
</evidence>
<keyword evidence="3" id="KW-0804">Transcription</keyword>
<evidence type="ECO:0000256" key="3">
    <source>
        <dbReference type="ARBA" id="ARBA00023163"/>
    </source>
</evidence>
<dbReference type="Gene3D" id="1.10.357.10">
    <property type="entry name" value="Tetracycline Repressor, domain 2"/>
    <property type="match status" value="1"/>
</dbReference>
<keyword evidence="2 4" id="KW-0238">DNA-binding</keyword>
<protein>
    <submittedName>
        <fullName evidence="6">Transcriptional regulator, TetR family</fullName>
    </submittedName>
</protein>
<dbReference type="Pfam" id="PF00440">
    <property type="entry name" value="TetR_N"/>
    <property type="match status" value="1"/>
</dbReference>
<dbReference type="PRINTS" id="PR00455">
    <property type="entry name" value="HTHTETR"/>
</dbReference>
<evidence type="ECO:0000259" key="5">
    <source>
        <dbReference type="PROSITE" id="PS50977"/>
    </source>
</evidence>
<feature type="DNA-binding region" description="H-T-H motif" evidence="4">
    <location>
        <begin position="29"/>
        <end position="48"/>
    </location>
</feature>
<dbReference type="STRING" id="54398.Ga0074115_11071"/>
<dbReference type="Proteomes" id="UP000051276">
    <property type="component" value="Unassembled WGS sequence"/>
</dbReference>
<organism evidence="6 9">
    <name type="scientific">endosymbiont of Ridgeia piscesae</name>
    <dbReference type="NCBI Taxonomy" id="54398"/>
    <lineage>
        <taxon>Bacteria</taxon>
        <taxon>Pseudomonadati</taxon>
        <taxon>Pseudomonadota</taxon>
        <taxon>Gammaproteobacteria</taxon>
        <taxon>sulfur-oxidizing symbionts</taxon>
    </lineage>
</organism>
<dbReference type="GO" id="GO:0003677">
    <property type="term" value="F:DNA binding"/>
    <property type="evidence" value="ECO:0007669"/>
    <property type="project" value="UniProtKB-UniRule"/>
</dbReference>
<evidence type="ECO:0000313" key="9">
    <source>
        <dbReference type="Proteomes" id="UP000051634"/>
    </source>
</evidence>
<dbReference type="AlphaFoldDB" id="A0A0T5YW89"/>
<evidence type="ECO:0000313" key="8">
    <source>
        <dbReference type="Proteomes" id="UP000051276"/>
    </source>
</evidence>
<dbReference type="InterPro" id="IPR036271">
    <property type="entry name" value="Tet_transcr_reg_TetR-rel_C_sf"/>
</dbReference>
<accession>A0A0T5YW89</accession>
<dbReference type="PANTHER" id="PTHR43479:SF11">
    <property type="entry name" value="ACREF_ENVCD OPERON REPRESSOR-RELATED"/>
    <property type="match status" value="1"/>
</dbReference>
<dbReference type="PATRIC" id="fig|54398.3.peg.1603"/>
<dbReference type="SUPFAM" id="SSF46689">
    <property type="entry name" value="Homeodomain-like"/>
    <property type="match status" value="1"/>
</dbReference>
<feature type="domain" description="HTH tetR-type" evidence="5">
    <location>
        <begin position="6"/>
        <end position="66"/>
    </location>
</feature>
<keyword evidence="9" id="KW-1185">Reference proteome</keyword>
<evidence type="ECO:0000256" key="2">
    <source>
        <dbReference type="ARBA" id="ARBA00023125"/>
    </source>
</evidence>
<evidence type="ECO:0000313" key="7">
    <source>
        <dbReference type="EMBL" id="KRT59195.1"/>
    </source>
</evidence>
<proteinExistence type="predicted"/>
<dbReference type="InterPro" id="IPR009057">
    <property type="entry name" value="Homeodomain-like_sf"/>
</dbReference>
<dbReference type="Pfam" id="PF13305">
    <property type="entry name" value="TetR_C_33"/>
    <property type="match status" value="1"/>
</dbReference>